<feature type="transmembrane region" description="Helical" evidence="7">
    <location>
        <begin position="788"/>
        <end position="807"/>
    </location>
</feature>
<feature type="transmembrane region" description="Helical" evidence="7">
    <location>
        <begin position="743"/>
        <end position="768"/>
    </location>
</feature>
<evidence type="ECO:0000256" key="5">
    <source>
        <dbReference type="ARBA" id="ARBA00023136"/>
    </source>
</evidence>
<evidence type="ECO:0000256" key="2">
    <source>
        <dbReference type="ARBA" id="ARBA00022475"/>
    </source>
</evidence>
<dbReference type="KEGG" id="adin:H7849_08215"/>
<dbReference type="PANTHER" id="PTHR30572:SF4">
    <property type="entry name" value="ABC TRANSPORTER PERMEASE YTRF"/>
    <property type="match status" value="1"/>
</dbReference>
<evidence type="ECO:0000259" key="9">
    <source>
        <dbReference type="Pfam" id="PF12704"/>
    </source>
</evidence>
<dbReference type="Pfam" id="PF12704">
    <property type="entry name" value="MacB_PCD"/>
    <property type="match status" value="2"/>
</dbReference>
<evidence type="ECO:0000256" key="7">
    <source>
        <dbReference type="SAM" id="Phobius"/>
    </source>
</evidence>
<dbReference type="RefSeq" id="WP_186745595.1">
    <property type="nucleotide sequence ID" value="NZ_CP060394.1"/>
</dbReference>
<comment type="subcellular location">
    <subcellularLocation>
        <location evidence="1">Cell membrane</location>
        <topology evidence="1">Multi-pass membrane protein</topology>
    </subcellularLocation>
</comment>
<feature type="domain" description="MacB-like periplasmic core" evidence="9">
    <location>
        <begin position="489"/>
        <end position="637"/>
    </location>
</feature>
<dbReference type="Pfam" id="PF02687">
    <property type="entry name" value="FtsX"/>
    <property type="match status" value="2"/>
</dbReference>
<dbReference type="InterPro" id="IPR050250">
    <property type="entry name" value="Macrolide_Exporter_MacB"/>
</dbReference>
<gene>
    <name evidence="10" type="ORF">H7849_08215</name>
</gene>
<feature type="domain" description="ABC3 transporter permease C-terminal" evidence="8">
    <location>
        <begin position="279"/>
        <end position="397"/>
    </location>
</feature>
<reference evidence="10 11" key="1">
    <citation type="submission" date="2020-08" db="EMBL/GenBank/DDBJ databases">
        <title>Edaphobacter telluris sp. nov. and Acidobacterium dinghuensis sp. nov., two acidobacteria isolated from forest soil.</title>
        <authorList>
            <person name="Fu J."/>
            <person name="Qiu L."/>
        </authorList>
    </citation>
    <scope>NUCLEOTIDE SEQUENCE [LARGE SCALE GENOMIC DNA]</scope>
    <source>
        <strain evidence="10">4Y35</strain>
    </source>
</reference>
<dbReference type="GO" id="GO:0022857">
    <property type="term" value="F:transmembrane transporter activity"/>
    <property type="evidence" value="ECO:0007669"/>
    <property type="project" value="TreeGrafter"/>
</dbReference>
<evidence type="ECO:0000256" key="1">
    <source>
        <dbReference type="ARBA" id="ARBA00004651"/>
    </source>
</evidence>
<evidence type="ECO:0000259" key="8">
    <source>
        <dbReference type="Pfam" id="PF02687"/>
    </source>
</evidence>
<feature type="domain" description="ABC3 transporter permease C-terminal" evidence="8">
    <location>
        <begin position="702"/>
        <end position="815"/>
    </location>
</feature>
<dbReference type="Proteomes" id="UP000515312">
    <property type="component" value="Chromosome"/>
</dbReference>
<protein>
    <submittedName>
        <fullName evidence="10">ABC transporter permease</fullName>
    </submittedName>
</protein>
<proteinExistence type="inferred from homology"/>
<evidence type="ECO:0000256" key="3">
    <source>
        <dbReference type="ARBA" id="ARBA00022692"/>
    </source>
</evidence>
<evidence type="ECO:0000313" key="10">
    <source>
        <dbReference type="EMBL" id="QNI33880.1"/>
    </source>
</evidence>
<dbReference type="InterPro" id="IPR003838">
    <property type="entry name" value="ABC3_permease_C"/>
</dbReference>
<feature type="domain" description="MacB-like periplasmic core" evidence="9">
    <location>
        <begin position="19"/>
        <end position="238"/>
    </location>
</feature>
<feature type="transmembrane region" description="Helical" evidence="7">
    <location>
        <begin position="420"/>
        <end position="440"/>
    </location>
</feature>
<dbReference type="InterPro" id="IPR017800">
    <property type="entry name" value="ADOP"/>
</dbReference>
<feature type="transmembrane region" description="Helical" evidence="7">
    <location>
        <begin position="370"/>
        <end position="392"/>
    </location>
</feature>
<dbReference type="NCBIfam" id="TIGR03434">
    <property type="entry name" value="ADOP"/>
    <property type="match status" value="1"/>
</dbReference>
<feature type="transmembrane region" description="Helical" evidence="7">
    <location>
        <begin position="20"/>
        <end position="45"/>
    </location>
</feature>
<keyword evidence="4 7" id="KW-1133">Transmembrane helix</keyword>
<evidence type="ECO:0000313" key="11">
    <source>
        <dbReference type="Proteomes" id="UP000515312"/>
    </source>
</evidence>
<keyword evidence="2" id="KW-1003">Cell membrane</keyword>
<evidence type="ECO:0000256" key="6">
    <source>
        <dbReference type="ARBA" id="ARBA00038076"/>
    </source>
</evidence>
<keyword evidence="3 7" id="KW-0812">Transmembrane</keyword>
<dbReference type="GO" id="GO:0005886">
    <property type="term" value="C:plasma membrane"/>
    <property type="evidence" value="ECO:0007669"/>
    <property type="project" value="UniProtKB-SubCell"/>
</dbReference>
<feature type="transmembrane region" description="Helical" evidence="7">
    <location>
        <begin position="273"/>
        <end position="297"/>
    </location>
</feature>
<keyword evidence="5 7" id="KW-0472">Membrane</keyword>
<comment type="similarity">
    <text evidence="6">Belongs to the ABC-4 integral membrane protein family.</text>
</comment>
<dbReference type="EMBL" id="CP060394">
    <property type="protein sequence ID" value="QNI33880.1"/>
    <property type="molecule type" value="Genomic_DNA"/>
</dbReference>
<evidence type="ECO:0000256" key="4">
    <source>
        <dbReference type="ARBA" id="ARBA00022989"/>
    </source>
</evidence>
<sequence length="822" mass="88883">MLTDIRQAFRRLGKAPGFTITAVLTLAIAIGGVTAVFSIVNAVLLRPLPFQDPARLVRLHEGIAHILNPVDLPAPDIIRFARNNQTFSALGGFVASEYELSGVGAPLHARAERVTASLFPMLGVHPMLGRNFTQNEDDNSAPVALISYALWRERFHSDAATVGRTIDLNRRPYTIIGIMPRNLEFPLDPGRLSHRDLWVPMSFTSDEKGDEVDNFQYGAIARLKPGSTLSQAQADIARMLRAEESGVAAQLGIHLTSQVRPLQEETVESARPLLRILLVAVGFILLIACANLANLLLVRAAGRRRESGVRLALGAAARTMLRHSLAESLVLSAIGGFLGVMLAAVTVRLGSLFLPASLPRLAEISIRWPVLIAACALTGLTGLVCGLAPALASMRTDILDALRDGGHANVGGLQQRLRNVLVVIETALALLLLVGSGLLLRSFAHMLETDPGFQPQHTLTAHLSLPQNDYSSQEKIDRFYAELLRRLSTLPQVRYTAASSNIPVIGINSDRNFVPEGYTGRNNRTWLSTSNYFIVGAYFSAMRIPLLRGRYLNASDDLADAPVVAVVSESLVRMVWPGKNPIGKRFQMGGNPDSKRPFVTVVGVVGDIRQDALDRDIYPQMYEPLSQLQRQFPPEVAGIVGTRGDMHLVINTAGDPSALANSLQRMVNQLDPLLAVEDIQTMDTVVSSTEAPRRFNTLALSSFAAVALLLALLGIGGVLAYTVSERTREIAIRMALGATRENVLGRILRSALVLAGAGIALGLAASLWLTRFLESLLYGVKPLDPAAFIAAVVVLLFCALLAGWLPARHAASIDPMQTLRAE</sequence>
<dbReference type="InterPro" id="IPR025857">
    <property type="entry name" value="MacB_PCD"/>
</dbReference>
<name>A0A7G8BMW0_9BACT</name>
<feature type="transmembrane region" description="Helical" evidence="7">
    <location>
        <begin position="328"/>
        <end position="350"/>
    </location>
</feature>
<keyword evidence="11" id="KW-1185">Reference proteome</keyword>
<dbReference type="PANTHER" id="PTHR30572">
    <property type="entry name" value="MEMBRANE COMPONENT OF TRANSPORTER-RELATED"/>
    <property type="match status" value="1"/>
</dbReference>
<accession>A0A7G8BMW0</accession>
<organism evidence="10 11">
    <name type="scientific">Alloacidobacterium dinghuense</name>
    <dbReference type="NCBI Taxonomy" id="2763107"/>
    <lineage>
        <taxon>Bacteria</taxon>
        <taxon>Pseudomonadati</taxon>
        <taxon>Acidobacteriota</taxon>
        <taxon>Terriglobia</taxon>
        <taxon>Terriglobales</taxon>
        <taxon>Acidobacteriaceae</taxon>
        <taxon>Alloacidobacterium</taxon>
    </lineage>
</organism>
<feature type="transmembrane region" description="Helical" evidence="7">
    <location>
        <begin position="698"/>
        <end position="723"/>
    </location>
</feature>
<dbReference type="AlphaFoldDB" id="A0A7G8BMW0"/>